<comment type="caution">
    <text evidence="2">The sequence shown here is derived from an EMBL/GenBank/DDBJ whole genome shotgun (WGS) entry which is preliminary data.</text>
</comment>
<protein>
    <recommendedName>
        <fullName evidence="4">DUF659 domain-containing protein</fullName>
    </recommendedName>
</protein>
<gene>
    <name evidence="2" type="ORF">C1645_833902</name>
</gene>
<name>A0A397SBP3_9GLOM</name>
<keyword evidence="3" id="KW-1185">Reference proteome</keyword>
<evidence type="ECO:0008006" key="4">
    <source>
        <dbReference type="Google" id="ProtNLM"/>
    </source>
</evidence>
<organism evidence="2 3">
    <name type="scientific">Glomus cerebriforme</name>
    <dbReference type="NCBI Taxonomy" id="658196"/>
    <lineage>
        <taxon>Eukaryota</taxon>
        <taxon>Fungi</taxon>
        <taxon>Fungi incertae sedis</taxon>
        <taxon>Mucoromycota</taxon>
        <taxon>Glomeromycotina</taxon>
        <taxon>Glomeromycetes</taxon>
        <taxon>Glomerales</taxon>
        <taxon>Glomeraceae</taxon>
        <taxon>Glomus</taxon>
    </lineage>
</organism>
<dbReference type="EMBL" id="QKYT01000576">
    <property type="protein sequence ID" value="RIA83388.1"/>
    <property type="molecule type" value="Genomic_DNA"/>
</dbReference>
<proteinExistence type="predicted"/>
<feature type="transmembrane region" description="Helical" evidence="1">
    <location>
        <begin position="16"/>
        <end position="34"/>
    </location>
</feature>
<evidence type="ECO:0000313" key="3">
    <source>
        <dbReference type="Proteomes" id="UP000265703"/>
    </source>
</evidence>
<evidence type="ECO:0000256" key="1">
    <source>
        <dbReference type="SAM" id="Phobius"/>
    </source>
</evidence>
<evidence type="ECO:0000313" key="2">
    <source>
        <dbReference type="EMBL" id="RIA83388.1"/>
    </source>
</evidence>
<dbReference type="OrthoDB" id="2412736at2759"/>
<sequence length="107" mass="12638">MSDMARQLISEKYPNILFICYMTYHLNLITANIIKLDFAKNIFKKYQVIIFFFKTLHYVSATLEENLIKSLTEENNLKYVVKTQPKIFHNASTIKNYSHPSLQRTSI</sequence>
<keyword evidence="1" id="KW-1133">Transmembrane helix</keyword>
<accession>A0A397SBP3</accession>
<reference evidence="2 3" key="1">
    <citation type="submission" date="2018-06" db="EMBL/GenBank/DDBJ databases">
        <title>Comparative genomics reveals the genomic features of Rhizophagus irregularis, R. cerebriforme, R. diaphanum and Gigaspora rosea, and their symbiotic lifestyle signature.</title>
        <authorList>
            <person name="Morin E."/>
            <person name="San Clemente H."/>
            <person name="Chen E.C.H."/>
            <person name="De La Providencia I."/>
            <person name="Hainaut M."/>
            <person name="Kuo A."/>
            <person name="Kohler A."/>
            <person name="Murat C."/>
            <person name="Tang N."/>
            <person name="Roy S."/>
            <person name="Loubradou J."/>
            <person name="Henrissat B."/>
            <person name="Grigoriev I.V."/>
            <person name="Corradi N."/>
            <person name="Roux C."/>
            <person name="Martin F.M."/>
        </authorList>
    </citation>
    <scope>NUCLEOTIDE SEQUENCE [LARGE SCALE GENOMIC DNA]</scope>
    <source>
        <strain evidence="2 3">DAOM 227022</strain>
    </source>
</reference>
<dbReference type="Proteomes" id="UP000265703">
    <property type="component" value="Unassembled WGS sequence"/>
</dbReference>
<keyword evidence="1" id="KW-0812">Transmembrane</keyword>
<keyword evidence="1" id="KW-0472">Membrane</keyword>
<dbReference type="AlphaFoldDB" id="A0A397SBP3"/>